<keyword evidence="3" id="KW-1185">Reference proteome</keyword>
<dbReference type="EMBL" id="JAOZYB010000201">
    <property type="protein sequence ID" value="MEB3962999.1"/>
    <property type="molecule type" value="Genomic_DNA"/>
</dbReference>
<sequence length="156" mass="15685">MAEDLTKLDPATLRAFIDNDVNGFHGDLVTVRTTTPDVQSLYDLGGSPTPLLIGQMGGDGDSGGKSVIGNLSNAAKAVDAVLNKHVTAFDDLERNLNEVLSSMKKAQEENLAAVDGQKFLTAIGDYTGDMGGTGGVGGASGGAGSPTTPASGGSTT</sequence>
<evidence type="ECO:0000313" key="2">
    <source>
        <dbReference type="EMBL" id="MEB3962999.1"/>
    </source>
</evidence>
<dbReference type="RefSeq" id="WP_324770653.1">
    <property type="nucleotide sequence ID" value="NZ_BAAATS010000037.1"/>
</dbReference>
<feature type="compositionally biased region" description="Low complexity" evidence="1">
    <location>
        <begin position="145"/>
        <end position="156"/>
    </location>
</feature>
<accession>A0ABU6CE58</accession>
<name>A0ABU6CE58_9ACTN</name>
<dbReference type="InterPro" id="IPR049801">
    <property type="entry name" value="T7SS_assoc-like"/>
</dbReference>
<dbReference type="NCBIfam" id="NF033533">
    <property type="entry name" value="lone7_assoc_B"/>
    <property type="match status" value="1"/>
</dbReference>
<reference evidence="2 3" key="1">
    <citation type="submission" date="2022-10" db="EMBL/GenBank/DDBJ databases">
        <authorList>
            <person name="Xie J."/>
            <person name="Shen N."/>
        </authorList>
    </citation>
    <scope>NUCLEOTIDE SEQUENCE [LARGE SCALE GENOMIC DNA]</scope>
    <source>
        <strain evidence="2 3">DSM 41681</strain>
    </source>
</reference>
<gene>
    <name evidence="2" type="ORF">OKJ48_22515</name>
</gene>
<proteinExistence type="predicted"/>
<evidence type="ECO:0000313" key="3">
    <source>
        <dbReference type="Proteomes" id="UP001352223"/>
    </source>
</evidence>
<comment type="caution">
    <text evidence="2">The sequence shown here is derived from an EMBL/GenBank/DDBJ whole genome shotgun (WGS) entry which is preliminary data.</text>
</comment>
<feature type="region of interest" description="Disordered" evidence="1">
    <location>
        <begin position="137"/>
        <end position="156"/>
    </location>
</feature>
<protein>
    <submittedName>
        <fullName evidence="2">Type VII secretion system-associated protein</fullName>
    </submittedName>
</protein>
<dbReference type="Proteomes" id="UP001352223">
    <property type="component" value="Unassembled WGS sequence"/>
</dbReference>
<organism evidence="2 3">
    <name type="scientific">Streptomyces kunmingensis</name>
    <dbReference type="NCBI Taxonomy" id="68225"/>
    <lineage>
        <taxon>Bacteria</taxon>
        <taxon>Bacillati</taxon>
        <taxon>Actinomycetota</taxon>
        <taxon>Actinomycetes</taxon>
        <taxon>Kitasatosporales</taxon>
        <taxon>Streptomycetaceae</taxon>
        <taxon>Streptomyces</taxon>
    </lineage>
</organism>
<evidence type="ECO:0000256" key="1">
    <source>
        <dbReference type="SAM" id="MobiDB-lite"/>
    </source>
</evidence>